<proteinExistence type="predicted"/>
<gene>
    <name evidence="2" type="ORF">PAUS00366_LOCUS84</name>
</gene>
<dbReference type="PANTHER" id="PTHR33835:SF2">
    <property type="entry name" value="LYSINE-TRNA LIGASE"/>
    <property type="match status" value="1"/>
</dbReference>
<evidence type="ECO:0000313" key="2">
    <source>
        <dbReference type="EMBL" id="CAE0707364.1"/>
    </source>
</evidence>
<name>A0A7S4A9D4_9STRA</name>
<protein>
    <recommendedName>
        <fullName evidence="3">Metallo-beta-lactamase domain-containing protein</fullName>
    </recommendedName>
</protein>
<accession>A0A7S4A9D4</accession>
<reference evidence="2" key="1">
    <citation type="submission" date="2021-01" db="EMBL/GenBank/DDBJ databases">
        <authorList>
            <person name="Corre E."/>
            <person name="Pelletier E."/>
            <person name="Niang G."/>
            <person name="Scheremetjew M."/>
            <person name="Finn R."/>
            <person name="Kale V."/>
            <person name="Holt S."/>
            <person name="Cochrane G."/>
            <person name="Meng A."/>
            <person name="Brown T."/>
            <person name="Cohen L."/>
        </authorList>
    </citation>
    <scope>NUCLEOTIDE SEQUENCE</scope>
    <source>
        <strain evidence="2">10249 10 AB</strain>
    </source>
</reference>
<evidence type="ECO:0000256" key="1">
    <source>
        <dbReference type="SAM" id="SignalP"/>
    </source>
</evidence>
<dbReference type="AlphaFoldDB" id="A0A7S4A9D4"/>
<keyword evidence="1" id="KW-0732">Signal</keyword>
<dbReference type="Pfam" id="PF14234">
    <property type="entry name" value="DUF4336"/>
    <property type="match status" value="1"/>
</dbReference>
<feature type="chain" id="PRO_5030587967" description="Metallo-beta-lactamase domain-containing protein" evidence="1">
    <location>
        <begin position="26"/>
        <end position="559"/>
    </location>
</feature>
<dbReference type="InterPro" id="IPR025638">
    <property type="entry name" value="DUF4336"/>
</dbReference>
<organism evidence="2">
    <name type="scientific">Pseudo-nitzschia australis</name>
    <dbReference type="NCBI Taxonomy" id="44445"/>
    <lineage>
        <taxon>Eukaryota</taxon>
        <taxon>Sar</taxon>
        <taxon>Stramenopiles</taxon>
        <taxon>Ochrophyta</taxon>
        <taxon>Bacillariophyta</taxon>
        <taxon>Bacillariophyceae</taxon>
        <taxon>Bacillariophycidae</taxon>
        <taxon>Bacillariales</taxon>
        <taxon>Bacillariaceae</taxon>
        <taxon>Pseudo-nitzschia</taxon>
    </lineage>
</organism>
<sequence length="559" mass="62232">MAYVVAMMRSLMCSLFLLIIPRSQSFTTPIQNVANKANIICSNTHKRVVCHAHDFPRKSDKALTSQIPTYTSPDIDTRSSEQHAFSRRRAVQGIAGTIASNWIIPTSPVSASPLSPSVYAVPSPVDSASTFWPLGKVAFSLLPLAGTSSRRATVETTIIKDTMWTHDQIQGVVNVNVPVRQTVIRLKEGGLWVHNPVAPTPQLIEMMKELEQKYGPVKHIVLGSVALEHKATFGPFSQRFPKATVWIQPGQWAFPLDLPIDALGVRQKGQRLRELPMPGKPATNSIFRTSAKYGPPEWQDEIDYEVLGPITFQSVGAFSETAFYHKASKSLLVTDVVVGVDKNPPAIIQEDPRALLFHARDNITEVVADTPENRERGWRRMVQFGLVFFPSQITVVPTGEALKEASRVDPTMKNLGDGAVPINLYPWTWDGNSDEKNFRVISNNGKLFCPPILTKLILDREPIITLDWVDRVCQRFPDMKRIIPCHLNNDIKMTAKDFSNAFDPLRSTPENLNSQRPLAEDLALLQKASDLLTDLKVVGPSKVCDGEAARRFGRFASLR</sequence>
<evidence type="ECO:0008006" key="3">
    <source>
        <dbReference type="Google" id="ProtNLM"/>
    </source>
</evidence>
<feature type="signal peptide" evidence="1">
    <location>
        <begin position="1"/>
        <end position="25"/>
    </location>
</feature>
<dbReference type="PANTHER" id="PTHR33835">
    <property type="entry name" value="YALI0C07656P"/>
    <property type="match status" value="1"/>
</dbReference>
<dbReference type="EMBL" id="HBIX01000098">
    <property type="protein sequence ID" value="CAE0707364.1"/>
    <property type="molecule type" value="Transcribed_RNA"/>
</dbReference>